<dbReference type="InterPro" id="IPR038765">
    <property type="entry name" value="Papain-like_cys_pep_sf"/>
</dbReference>
<evidence type="ECO:0000313" key="4">
    <source>
        <dbReference type="EMBL" id="SHJ93075.1"/>
    </source>
</evidence>
<dbReference type="Proteomes" id="UP000184310">
    <property type="component" value="Unassembled WGS sequence"/>
</dbReference>
<keyword evidence="1" id="KW-0645">Protease</keyword>
<dbReference type="AlphaFoldDB" id="A0A1M6NBI6"/>
<evidence type="ECO:0000256" key="2">
    <source>
        <dbReference type="ARBA" id="ARBA00022801"/>
    </source>
</evidence>
<sequence>MNYNIICNAINASGSKGIHEFDQSRIAKDTDINIKNGVCRALVIMWLKAKKQNLEFWKDKGENVTNLPEEYILLSQAVNVQEEYQRAVKLSTRFAPDEATLDKLKKAGLAYSQDDVLASAQEGFAENRIINEPAKISEHILNSKSRFYILSASGPRGCHSIGIHRPYSLIGKSKNIYIFDPNIGEFEATTSSNVKDLLITINTLGYGANVIDGGYILWSYHD</sequence>
<organism evidence="4 5">
    <name type="scientific">Clostridium cavendishii DSM 21758</name>
    <dbReference type="NCBI Taxonomy" id="1121302"/>
    <lineage>
        <taxon>Bacteria</taxon>
        <taxon>Bacillati</taxon>
        <taxon>Bacillota</taxon>
        <taxon>Clostridia</taxon>
        <taxon>Eubacteriales</taxon>
        <taxon>Clostridiaceae</taxon>
        <taxon>Clostridium</taxon>
    </lineage>
</organism>
<dbReference type="OrthoDB" id="9554067at2"/>
<evidence type="ECO:0000259" key="3">
    <source>
        <dbReference type="Pfam" id="PF03543"/>
    </source>
</evidence>
<evidence type="ECO:0000313" key="5">
    <source>
        <dbReference type="Proteomes" id="UP000184310"/>
    </source>
</evidence>
<dbReference type="SUPFAM" id="SSF54001">
    <property type="entry name" value="Cysteine proteinases"/>
    <property type="match status" value="1"/>
</dbReference>
<evidence type="ECO:0000256" key="1">
    <source>
        <dbReference type="ARBA" id="ARBA00022670"/>
    </source>
</evidence>
<dbReference type="GO" id="GO:0006508">
    <property type="term" value="P:proteolysis"/>
    <property type="evidence" value="ECO:0007669"/>
    <property type="project" value="UniProtKB-KW"/>
</dbReference>
<proteinExistence type="predicted"/>
<dbReference type="RefSeq" id="WP_072989045.1">
    <property type="nucleotide sequence ID" value="NZ_FQZB01000012.1"/>
</dbReference>
<feature type="domain" description="Peptidase C58 YopT-type" evidence="3">
    <location>
        <begin position="19"/>
        <end position="195"/>
    </location>
</feature>
<dbReference type="Gene3D" id="3.90.70.20">
    <property type="match status" value="1"/>
</dbReference>
<dbReference type="GO" id="GO:0004197">
    <property type="term" value="F:cysteine-type endopeptidase activity"/>
    <property type="evidence" value="ECO:0007669"/>
    <property type="project" value="InterPro"/>
</dbReference>
<keyword evidence="2" id="KW-0378">Hydrolase</keyword>
<keyword evidence="5" id="KW-1185">Reference proteome</keyword>
<reference evidence="4 5" key="1">
    <citation type="submission" date="2016-11" db="EMBL/GenBank/DDBJ databases">
        <authorList>
            <person name="Jaros S."/>
            <person name="Januszkiewicz K."/>
            <person name="Wedrychowicz H."/>
        </authorList>
    </citation>
    <scope>NUCLEOTIDE SEQUENCE [LARGE SCALE GENOMIC DNA]</scope>
    <source>
        <strain evidence="4 5">DSM 21758</strain>
    </source>
</reference>
<dbReference type="EMBL" id="FQZB01000012">
    <property type="protein sequence ID" value="SHJ93075.1"/>
    <property type="molecule type" value="Genomic_DNA"/>
</dbReference>
<accession>A0A1M6NBI6</accession>
<dbReference type="Pfam" id="PF03543">
    <property type="entry name" value="Peptidase_C58"/>
    <property type="match status" value="1"/>
</dbReference>
<protein>
    <submittedName>
        <fullName evidence="4">Virulence surface antigen</fullName>
    </submittedName>
</protein>
<dbReference type="InterPro" id="IPR006473">
    <property type="entry name" value="Peptidase_C58_Yopt"/>
</dbReference>
<name>A0A1M6NBI6_9CLOT</name>
<gene>
    <name evidence="4" type="ORF">SAMN02745163_02855</name>
</gene>